<dbReference type="EMBL" id="PFED01000146">
    <property type="protein sequence ID" value="PJE62686.1"/>
    <property type="molecule type" value="Genomic_DNA"/>
</dbReference>
<proteinExistence type="predicted"/>
<dbReference type="SUPFAM" id="SSF52821">
    <property type="entry name" value="Rhodanese/Cell cycle control phosphatase"/>
    <property type="match status" value="1"/>
</dbReference>
<gene>
    <name evidence="2" type="ORF">COU88_03670</name>
</gene>
<dbReference type="InterPro" id="IPR001763">
    <property type="entry name" value="Rhodanese-like_dom"/>
</dbReference>
<evidence type="ECO:0000313" key="3">
    <source>
        <dbReference type="Proteomes" id="UP000229554"/>
    </source>
</evidence>
<accession>A0A2M8KS01</accession>
<dbReference type="SMART" id="SM00450">
    <property type="entry name" value="RHOD"/>
    <property type="match status" value="1"/>
</dbReference>
<dbReference type="PANTHER" id="PTHR45431">
    <property type="entry name" value="RHODANESE-LIKE DOMAIN-CONTAINING PROTEIN 15, CHLOROPLASTIC"/>
    <property type="match status" value="1"/>
</dbReference>
<evidence type="ECO:0000313" key="2">
    <source>
        <dbReference type="EMBL" id="PJE62686.1"/>
    </source>
</evidence>
<name>A0A2M8KS01_9BACT</name>
<protein>
    <submittedName>
        <fullName evidence="2">Rhodanese-like domain-containing protein</fullName>
    </submittedName>
</protein>
<dbReference type="CDD" id="cd00158">
    <property type="entry name" value="RHOD"/>
    <property type="match status" value="1"/>
</dbReference>
<dbReference type="PANTHER" id="PTHR45431:SF3">
    <property type="entry name" value="RHODANESE-LIKE DOMAIN-CONTAINING PROTEIN 15, CHLOROPLASTIC"/>
    <property type="match status" value="1"/>
</dbReference>
<sequence>MPQVEATVVKKAIDTKEDISIIDVRTPQEFSKGNIPGSINIPVEQIEKVESIFTDKSKRIYVYCLSGSRSVYAVSSMMKLEYSNVLDMKSGLLAWRSSGYPLT</sequence>
<dbReference type="Proteomes" id="UP000229554">
    <property type="component" value="Unassembled WGS sequence"/>
</dbReference>
<organism evidence="2 3">
    <name type="scientific">Candidatus Roizmanbacteria bacterium CG10_big_fil_rev_8_21_14_0_10_39_6</name>
    <dbReference type="NCBI Taxonomy" id="1974853"/>
    <lineage>
        <taxon>Bacteria</taxon>
        <taxon>Candidatus Roizmaniibacteriota</taxon>
    </lineage>
</organism>
<dbReference type="Pfam" id="PF00581">
    <property type="entry name" value="Rhodanese"/>
    <property type="match status" value="1"/>
</dbReference>
<evidence type="ECO:0000259" key="1">
    <source>
        <dbReference type="PROSITE" id="PS50206"/>
    </source>
</evidence>
<reference evidence="3" key="1">
    <citation type="submission" date="2017-09" db="EMBL/GenBank/DDBJ databases">
        <title>Depth-based differentiation of microbial function through sediment-hosted aquifers and enrichment of novel symbionts in the deep terrestrial subsurface.</title>
        <authorList>
            <person name="Probst A.J."/>
            <person name="Ladd B."/>
            <person name="Jarett J.K."/>
            <person name="Geller-Mcgrath D.E."/>
            <person name="Sieber C.M.K."/>
            <person name="Emerson J.B."/>
            <person name="Anantharaman K."/>
            <person name="Thomas B.C."/>
            <person name="Malmstrom R."/>
            <person name="Stieglmeier M."/>
            <person name="Klingl A."/>
            <person name="Woyke T."/>
            <person name="Ryan C.M."/>
            <person name="Banfield J.F."/>
        </authorList>
    </citation>
    <scope>NUCLEOTIDE SEQUENCE [LARGE SCALE GENOMIC DNA]</scope>
</reference>
<dbReference type="InterPro" id="IPR036873">
    <property type="entry name" value="Rhodanese-like_dom_sf"/>
</dbReference>
<dbReference type="InterPro" id="IPR052367">
    <property type="entry name" value="Thiosulfate_ST/Rhodanese-like"/>
</dbReference>
<dbReference type="Gene3D" id="3.40.250.10">
    <property type="entry name" value="Rhodanese-like domain"/>
    <property type="match status" value="1"/>
</dbReference>
<dbReference type="PROSITE" id="PS50206">
    <property type="entry name" value="RHODANESE_3"/>
    <property type="match status" value="1"/>
</dbReference>
<feature type="domain" description="Rhodanese" evidence="1">
    <location>
        <begin position="15"/>
        <end position="103"/>
    </location>
</feature>
<dbReference type="AlphaFoldDB" id="A0A2M8KS01"/>
<comment type="caution">
    <text evidence="2">The sequence shown here is derived from an EMBL/GenBank/DDBJ whole genome shotgun (WGS) entry which is preliminary data.</text>
</comment>